<name>A0A1Y3Z8H1_9BACE</name>
<evidence type="ECO:0008006" key="3">
    <source>
        <dbReference type="Google" id="ProtNLM"/>
    </source>
</evidence>
<dbReference type="Pfam" id="PF16319">
    <property type="entry name" value="SGBP_BT4661-like"/>
    <property type="match status" value="1"/>
</dbReference>
<dbReference type="PROSITE" id="PS51257">
    <property type="entry name" value="PROKAR_LIPOPROTEIN"/>
    <property type="match status" value="1"/>
</dbReference>
<evidence type="ECO:0000313" key="2">
    <source>
        <dbReference type="Proteomes" id="UP000195386"/>
    </source>
</evidence>
<protein>
    <recommendedName>
        <fullName evidence="3">DUF4958 domain-containing protein</fullName>
    </recommendedName>
</protein>
<dbReference type="RefSeq" id="WP_087425062.1">
    <property type="nucleotide sequence ID" value="NZ_CATZGC010000006.1"/>
</dbReference>
<dbReference type="AlphaFoldDB" id="A0A1Y3Z8H1"/>
<proteinExistence type="predicted"/>
<accession>A0A1Y3Z8H1</accession>
<dbReference type="Gene3D" id="2.30.30.1270">
    <property type="match status" value="1"/>
</dbReference>
<dbReference type="EMBL" id="NFII01000001">
    <property type="protein sequence ID" value="OUO02871.1"/>
    <property type="molecule type" value="Genomic_DNA"/>
</dbReference>
<dbReference type="Gene3D" id="2.60.40.2730">
    <property type="match status" value="1"/>
</dbReference>
<dbReference type="Proteomes" id="UP000195386">
    <property type="component" value="Unassembled WGS sequence"/>
</dbReference>
<reference evidence="2" key="1">
    <citation type="submission" date="2017-04" db="EMBL/GenBank/DDBJ databases">
        <title>Function of individual gut microbiota members based on whole genome sequencing of pure cultures obtained from chicken caecum.</title>
        <authorList>
            <person name="Medvecky M."/>
            <person name="Cejkova D."/>
            <person name="Polansky O."/>
            <person name="Karasova D."/>
            <person name="Kubasova T."/>
            <person name="Cizek A."/>
            <person name="Rychlik I."/>
        </authorList>
    </citation>
    <scope>NUCLEOTIDE SEQUENCE [LARGE SCALE GENOMIC DNA]</scope>
    <source>
        <strain evidence="2">An43</strain>
    </source>
</reference>
<dbReference type="Gene3D" id="2.60.40.10">
    <property type="entry name" value="Immunoglobulins"/>
    <property type="match status" value="1"/>
</dbReference>
<sequence length="747" mass="82665">MKHTLHTLTSRFLGILWLVTSVCMFVSCSDDTDETGGNFKLYYPDMTDIGPSMTGVKIPAPSFQGGTPSEFEITAVTLNDESIENPCFVIDAETGEITINSTAETPVGEYKLTISCSVNGKYFTFKDIIKVTFLPRAPEGTVAEPNHILVMYSVVSDPNNITKLPTAQVKTAGEHVSITKYSIGTVTVNGEILDKPEEMFEVSSSGEISILKSERFERGVTYSISLKLETAATGDTPCIATDILAVEVASEPFSLEYPGYNAEEGWKMPNTSSDEGGSSFISEVPVFVGSTDGIKYWIEIDNEKGKDKILIDETTGIISVPQGHGFDIGDKFKISVFVANIYLPEGKRLTDVNLSITKFYKPLDDFTFYNDIEIEQTNEISLNPNDWSAAGYEDLTFSLLDTWGEILTLDPETFIITAPKDNTIAVGEYTVPFRVTNGDGTTKNYSFKLTVTENKQKLVWIKCGNNFGTGYEDDIYQNQFRFNKALDNDQSFTINTNLNGNSASITWSLSALKPSDKGIVCTIDNNKLKFSNTTNPDVTLTNSVHVIILTGTTTINGTQSSLSVPIFIHVNLEKNGYFVEFTPFAFRVNPQFGGTSVKPIFKKGNGDIITSSNVALEYRRSFNYYIWDGKNSITDDPQESGILKTLWGSSNPKSAKGPMAYFKTGITPLPDESLKQQIGYVDNSAGAGYSVKIFGEKWKTTTGEYLHGFVRGQMIFEETPDEKFNDSKTQVFPLMIWFDPDYYPVTE</sequence>
<dbReference type="InterPro" id="IPR013783">
    <property type="entry name" value="Ig-like_fold"/>
</dbReference>
<dbReference type="Gene3D" id="2.60.40.2720">
    <property type="match status" value="1"/>
</dbReference>
<organism evidence="1 2">
    <name type="scientific">Bacteroides clarus</name>
    <dbReference type="NCBI Taxonomy" id="626929"/>
    <lineage>
        <taxon>Bacteria</taxon>
        <taxon>Pseudomonadati</taxon>
        <taxon>Bacteroidota</taxon>
        <taxon>Bacteroidia</taxon>
        <taxon>Bacteroidales</taxon>
        <taxon>Bacteroidaceae</taxon>
        <taxon>Bacteroides</taxon>
    </lineage>
</organism>
<dbReference type="Gene3D" id="2.60.40.2710">
    <property type="match status" value="1"/>
</dbReference>
<evidence type="ECO:0000313" key="1">
    <source>
        <dbReference type="EMBL" id="OUO02871.1"/>
    </source>
</evidence>
<comment type="caution">
    <text evidence="1">The sequence shown here is derived from an EMBL/GenBank/DDBJ whole genome shotgun (WGS) entry which is preliminary data.</text>
</comment>
<dbReference type="InterPro" id="IPR032529">
    <property type="entry name" value="BT4661-like"/>
</dbReference>
<gene>
    <name evidence="1" type="ORF">B5F97_00130</name>
</gene>
<dbReference type="Gene3D" id="2.60.40.60">
    <property type="entry name" value="Cadherins"/>
    <property type="match status" value="1"/>
</dbReference>